<reference evidence="3" key="1">
    <citation type="journal article" date="2019" name="Int. J. Syst. Evol. Microbiol.">
        <title>The Global Catalogue of Microorganisms (GCM) 10K type strain sequencing project: providing services to taxonomists for standard genome sequencing and annotation.</title>
        <authorList>
            <consortium name="The Broad Institute Genomics Platform"/>
            <consortium name="The Broad Institute Genome Sequencing Center for Infectious Disease"/>
            <person name="Wu L."/>
            <person name="Ma J."/>
        </authorList>
    </citation>
    <scope>NUCLEOTIDE SEQUENCE [LARGE SCALE GENOMIC DNA]</scope>
    <source>
        <strain evidence="3">JCM 4376</strain>
    </source>
</reference>
<name>A0ABQ2WAT2_9ACTN</name>
<organism evidence="2 3">
    <name type="scientific">Streptomyces gelaticus</name>
    <dbReference type="NCBI Taxonomy" id="285446"/>
    <lineage>
        <taxon>Bacteria</taxon>
        <taxon>Bacillati</taxon>
        <taxon>Actinomycetota</taxon>
        <taxon>Actinomycetes</taxon>
        <taxon>Kitasatosporales</taxon>
        <taxon>Streptomycetaceae</taxon>
        <taxon>Streptomyces</taxon>
    </lineage>
</organism>
<comment type="caution">
    <text evidence="2">The sequence shown here is derived from an EMBL/GenBank/DDBJ whole genome shotgun (WGS) entry which is preliminary data.</text>
</comment>
<evidence type="ECO:0000313" key="2">
    <source>
        <dbReference type="EMBL" id="GGV96149.1"/>
    </source>
</evidence>
<feature type="region of interest" description="Disordered" evidence="1">
    <location>
        <begin position="1"/>
        <end position="25"/>
    </location>
</feature>
<proteinExistence type="predicted"/>
<evidence type="ECO:0000313" key="3">
    <source>
        <dbReference type="Proteomes" id="UP000660675"/>
    </source>
</evidence>
<keyword evidence="3" id="KW-1185">Reference proteome</keyword>
<sequence>MDLDAQGAADRLQVEVEPEAPTGRDAVQHGVGDELAHAEQHLVGAFLARPVDQSVTHELPYERYGSAFPAVEHLAEAGKLSCLVHDSNVTQSHYR</sequence>
<gene>
    <name evidence="2" type="ORF">GCM10015535_65130</name>
</gene>
<evidence type="ECO:0000256" key="1">
    <source>
        <dbReference type="SAM" id="MobiDB-lite"/>
    </source>
</evidence>
<protein>
    <submittedName>
        <fullName evidence="2">Uncharacterized protein</fullName>
    </submittedName>
</protein>
<accession>A0ABQ2WAT2</accession>
<dbReference type="EMBL" id="BMTF01000036">
    <property type="protein sequence ID" value="GGV96149.1"/>
    <property type="molecule type" value="Genomic_DNA"/>
</dbReference>
<dbReference type="Proteomes" id="UP000660675">
    <property type="component" value="Unassembled WGS sequence"/>
</dbReference>